<dbReference type="RefSeq" id="WP_161717810.1">
    <property type="nucleotide sequence ID" value="NZ_JAAAPO010000003.1"/>
</dbReference>
<dbReference type="SUPFAM" id="SSF46785">
    <property type="entry name" value="Winged helix' DNA-binding domain"/>
    <property type="match status" value="1"/>
</dbReference>
<proteinExistence type="predicted"/>
<keyword evidence="2" id="KW-1185">Reference proteome</keyword>
<name>A0ABW9XD92_9SPHN</name>
<dbReference type="InterPro" id="IPR036388">
    <property type="entry name" value="WH-like_DNA-bd_sf"/>
</dbReference>
<gene>
    <name evidence="1" type="ORF">GTZ99_08100</name>
</gene>
<dbReference type="EMBL" id="JAAAPO010000003">
    <property type="protein sequence ID" value="NBC36516.1"/>
    <property type="molecule type" value="Genomic_DNA"/>
</dbReference>
<comment type="caution">
    <text evidence="1">The sequence shown here is derived from an EMBL/GenBank/DDBJ whole genome shotgun (WGS) entry which is preliminary data.</text>
</comment>
<dbReference type="Proteomes" id="UP000753724">
    <property type="component" value="Unassembled WGS sequence"/>
</dbReference>
<evidence type="ECO:0000313" key="1">
    <source>
        <dbReference type="EMBL" id="NBC36516.1"/>
    </source>
</evidence>
<evidence type="ECO:0000313" key="2">
    <source>
        <dbReference type="Proteomes" id="UP000753724"/>
    </source>
</evidence>
<reference evidence="2" key="1">
    <citation type="submission" date="2020-01" db="EMBL/GenBank/DDBJ databases">
        <title>Sphingomonas sp. strain CSW-10.</title>
        <authorList>
            <person name="Chen W.-M."/>
        </authorList>
    </citation>
    <scope>NUCLEOTIDE SEQUENCE [LARGE SCALE GENOMIC DNA]</scope>
    <source>
        <strain evidence="2">FSY-8</strain>
    </source>
</reference>
<dbReference type="Gene3D" id="1.10.10.10">
    <property type="entry name" value="Winged helix-like DNA-binding domain superfamily/Winged helix DNA-binding domain"/>
    <property type="match status" value="1"/>
</dbReference>
<accession>A0ABW9XD92</accession>
<organism evidence="1 2">
    <name type="scientific">Novosphingobium ovatum</name>
    <dbReference type="NCBI Taxonomy" id="1908523"/>
    <lineage>
        <taxon>Bacteria</taxon>
        <taxon>Pseudomonadati</taxon>
        <taxon>Pseudomonadota</taxon>
        <taxon>Alphaproteobacteria</taxon>
        <taxon>Sphingomonadales</taxon>
        <taxon>Sphingomonadaceae</taxon>
        <taxon>Novosphingobium</taxon>
    </lineage>
</organism>
<dbReference type="InterPro" id="IPR036390">
    <property type="entry name" value="WH_DNA-bd_sf"/>
</dbReference>
<protein>
    <submittedName>
        <fullName evidence="1">Uncharacterized protein</fullName>
    </submittedName>
</protein>
<sequence length="111" mass="12383">MNRETIDYARRMMHVFQVLNRQLGSTIAGSRTWDVLLFLKSEVCGQTAQCISQSLGYPLITTARWLNVLHEEGVVSASINAHGQQQFHLTPKAHQALDRALHTLCEAPLAA</sequence>